<keyword evidence="2" id="KW-1185">Reference proteome</keyword>
<evidence type="ECO:0000313" key="2">
    <source>
        <dbReference type="Proteomes" id="UP000231791"/>
    </source>
</evidence>
<name>A0A2K8P761_STRLA</name>
<evidence type="ECO:0000313" key="1">
    <source>
        <dbReference type="EMBL" id="ATZ22579.1"/>
    </source>
</evidence>
<dbReference type="GeneID" id="49381817"/>
<proteinExistence type="predicted"/>
<dbReference type="AlphaFoldDB" id="A0A2K8P761"/>
<gene>
    <name evidence="1" type="ORF">SLAV_03355</name>
</gene>
<dbReference type="OrthoDB" id="333547at2"/>
<dbReference type="RefSeq" id="WP_030229145.1">
    <property type="nucleotide sequence ID" value="NZ_CP024985.1"/>
</dbReference>
<dbReference type="EMBL" id="CP024985">
    <property type="protein sequence ID" value="ATZ22579.1"/>
    <property type="molecule type" value="Genomic_DNA"/>
</dbReference>
<protein>
    <submittedName>
        <fullName evidence="1">Uncharacterized protein</fullName>
    </submittedName>
</protein>
<dbReference type="Proteomes" id="UP000231791">
    <property type="component" value="Chromosome"/>
</dbReference>
<sequence>MPRSADRVSAAFRLLEELGASTADHPGGTLGAHLQRVREQLERWDARPALQLAGLCHAFYGTDGFATAPLPLGQRSRLAEVIGAEAESLVYFYASCDRDASYPTLADAGSPFRDRFTGARFVPTLRRRSDFVELTAANEVDIARVDGDFRARWGADLLSMFTRLRPLLSPPAWQDCVTVLAPSP</sequence>
<organism evidence="1 2">
    <name type="scientific">Streptomyces lavendulae subsp. lavendulae</name>
    <dbReference type="NCBI Taxonomy" id="58340"/>
    <lineage>
        <taxon>Bacteria</taxon>
        <taxon>Bacillati</taxon>
        <taxon>Actinomycetota</taxon>
        <taxon>Actinomycetes</taxon>
        <taxon>Kitasatosporales</taxon>
        <taxon>Streptomycetaceae</taxon>
        <taxon>Streptomyces</taxon>
    </lineage>
</organism>
<dbReference type="Pfam" id="PF20680">
    <property type="entry name" value="DUF6817"/>
    <property type="match status" value="1"/>
</dbReference>
<reference evidence="1 2" key="1">
    <citation type="submission" date="2017-11" db="EMBL/GenBank/DDBJ databases">
        <title>Complete genome sequence of Streptomyces lavendulae subsp. lavendulae CCM 3239 (formerly 'Streptomyces aureofaciens CCM 3239'), the producer of the angucycline-type antibiotic auricin.</title>
        <authorList>
            <person name="Busche T."/>
            <person name="Novakova R."/>
            <person name="Al'Dilaimi A."/>
            <person name="Homerova D."/>
            <person name="Feckova L."/>
            <person name="Rezuchova B."/>
            <person name="Mingyar E."/>
            <person name="Csolleiova D."/>
            <person name="Bekeova C."/>
            <person name="Winkler A."/>
            <person name="Sevcikova B."/>
            <person name="Kalinowski J."/>
            <person name="Kormanec J."/>
            <person name="Ruckert C."/>
        </authorList>
    </citation>
    <scope>NUCLEOTIDE SEQUENCE [LARGE SCALE GENOMIC DNA]</scope>
    <source>
        <strain evidence="1 2">CCM 3239</strain>
    </source>
</reference>
<dbReference type="InterPro" id="IPR049202">
    <property type="entry name" value="DUF6817"/>
</dbReference>
<dbReference type="KEGG" id="slx:SLAV_03355"/>
<accession>A0A2K8P761</accession>